<protein>
    <submittedName>
        <fullName evidence="1">Uncharacterized protein</fullName>
    </submittedName>
</protein>
<reference evidence="2" key="1">
    <citation type="journal article" date="2022" name="Mol. Ecol. Resour.">
        <title>The genomes of chicory, endive, great burdock and yacon provide insights into Asteraceae palaeo-polyploidization history and plant inulin production.</title>
        <authorList>
            <person name="Fan W."/>
            <person name="Wang S."/>
            <person name="Wang H."/>
            <person name="Wang A."/>
            <person name="Jiang F."/>
            <person name="Liu H."/>
            <person name="Zhao H."/>
            <person name="Xu D."/>
            <person name="Zhang Y."/>
        </authorList>
    </citation>
    <scope>NUCLEOTIDE SEQUENCE [LARGE SCALE GENOMIC DNA]</scope>
    <source>
        <strain evidence="2">cv. Niubang</strain>
    </source>
</reference>
<comment type="caution">
    <text evidence="1">The sequence shown here is derived from an EMBL/GenBank/DDBJ whole genome shotgun (WGS) entry which is preliminary data.</text>
</comment>
<dbReference type="Proteomes" id="UP001055879">
    <property type="component" value="Linkage Group LG14"/>
</dbReference>
<gene>
    <name evidence="1" type="ORF">L6452_37653</name>
</gene>
<accession>A0ACB8Y437</accession>
<dbReference type="EMBL" id="CM042060">
    <property type="protein sequence ID" value="KAI3678365.1"/>
    <property type="molecule type" value="Genomic_DNA"/>
</dbReference>
<evidence type="ECO:0000313" key="1">
    <source>
        <dbReference type="EMBL" id="KAI3678365.1"/>
    </source>
</evidence>
<name>A0ACB8Y437_ARCLA</name>
<proteinExistence type="predicted"/>
<keyword evidence="2" id="KW-1185">Reference proteome</keyword>
<evidence type="ECO:0000313" key="2">
    <source>
        <dbReference type="Proteomes" id="UP001055879"/>
    </source>
</evidence>
<organism evidence="1 2">
    <name type="scientific">Arctium lappa</name>
    <name type="common">Greater burdock</name>
    <name type="synonym">Lappa major</name>
    <dbReference type="NCBI Taxonomy" id="4217"/>
    <lineage>
        <taxon>Eukaryota</taxon>
        <taxon>Viridiplantae</taxon>
        <taxon>Streptophyta</taxon>
        <taxon>Embryophyta</taxon>
        <taxon>Tracheophyta</taxon>
        <taxon>Spermatophyta</taxon>
        <taxon>Magnoliopsida</taxon>
        <taxon>eudicotyledons</taxon>
        <taxon>Gunneridae</taxon>
        <taxon>Pentapetalae</taxon>
        <taxon>asterids</taxon>
        <taxon>campanulids</taxon>
        <taxon>Asterales</taxon>
        <taxon>Asteraceae</taxon>
        <taxon>Carduoideae</taxon>
        <taxon>Cardueae</taxon>
        <taxon>Arctiinae</taxon>
        <taxon>Arctium</taxon>
    </lineage>
</organism>
<sequence length="78" mass="8756">MRGGNWAQAHPGIVQNRRSFLVQLFCSRANKKEDPEQNPRQSLLCSPAACPLFFCCFAHGLTSRICSVKMFGLLDKDI</sequence>
<reference evidence="1 2" key="2">
    <citation type="journal article" date="2022" name="Mol. Ecol. Resour.">
        <title>The genomes of chicory, endive, great burdock and yacon provide insights into Asteraceae paleo-polyploidization history and plant inulin production.</title>
        <authorList>
            <person name="Fan W."/>
            <person name="Wang S."/>
            <person name="Wang H."/>
            <person name="Wang A."/>
            <person name="Jiang F."/>
            <person name="Liu H."/>
            <person name="Zhao H."/>
            <person name="Xu D."/>
            <person name="Zhang Y."/>
        </authorList>
    </citation>
    <scope>NUCLEOTIDE SEQUENCE [LARGE SCALE GENOMIC DNA]</scope>
    <source>
        <strain evidence="2">cv. Niubang</strain>
    </source>
</reference>